<dbReference type="GO" id="GO:0005178">
    <property type="term" value="F:integrin binding"/>
    <property type="evidence" value="ECO:0007669"/>
    <property type="project" value="TreeGrafter"/>
</dbReference>
<evidence type="ECO:0000313" key="3">
    <source>
        <dbReference type="EMBL" id="OAA79171.1"/>
    </source>
</evidence>
<dbReference type="CDD" id="cd11307">
    <property type="entry name" value="M35_Asp_f2_like"/>
    <property type="match status" value="1"/>
</dbReference>
<dbReference type="Pfam" id="PF13933">
    <property type="entry name" value="HRXXH"/>
    <property type="match status" value="1"/>
</dbReference>
<keyword evidence="4" id="KW-1185">Reference proteome</keyword>
<dbReference type="OrthoDB" id="4689212at2759"/>
<dbReference type="Proteomes" id="UP000076881">
    <property type="component" value="Unassembled WGS sequence"/>
</dbReference>
<dbReference type="AlphaFoldDB" id="A0A168IEP9"/>
<dbReference type="GO" id="GO:0009277">
    <property type="term" value="C:fungal-type cell wall"/>
    <property type="evidence" value="ECO:0007669"/>
    <property type="project" value="TreeGrafter"/>
</dbReference>
<dbReference type="InterPro" id="IPR029482">
    <property type="entry name" value="HRXXH"/>
</dbReference>
<gene>
    <name evidence="3" type="ORF">LEL_02657</name>
</gene>
<evidence type="ECO:0000259" key="2">
    <source>
        <dbReference type="Pfam" id="PF13933"/>
    </source>
</evidence>
<comment type="caution">
    <text evidence="3">The sequence shown here is derived from an EMBL/GenBank/DDBJ whole genome shotgun (WGS) entry which is preliminary data.</text>
</comment>
<dbReference type="GO" id="GO:0008237">
    <property type="term" value="F:metallopeptidase activity"/>
    <property type="evidence" value="ECO:0007669"/>
    <property type="project" value="InterPro"/>
</dbReference>
<dbReference type="GO" id="GO:0009986">
    <property type="term" value="C:cell surface"/>
    <property type="evidence" value="ECO:0007669"/>
    <property type="project" value="TreeGrafter"/>
</dbReference>
<dbReference type="SUPFAM" id="SSF55486">
    <property type="entry name" value="Metalloproteases ('zincins'), catalytic domain"/>
    <property type="match status" value="1"/>
</dbReference>
<reference evidence="3 4" key="1">
    <citation type="journal article" date="2016" name="Genome Biol. Evol.">
        <title>Divergent and convergent evolution of fungal pathogenicity.</title>
        <authorList>
            <person name="Shang Y."/>
            <person name="Xiao G."/>
            <person name="Zheng P."/>
            <person name="Cen K."/>
            <person name="Zhan S."/>
            <person name="Wang C."/>
        </authorList>
    </citation>
    <scope>NUCLEOTIDE SEQUENCE [LARGE SCALE GENOMIC DNA]</scope>
    <source>
        <strain evidence="3 4">RCEF 1005</strain>
    </source>
</reference>
<dbReference type="InterPro" id="IPR039124">
    <property type="entry name" value="PRA1-like"/>
</dbReference>
<dbReference type="GO" id="GO:0005576">
    <property type="term" value="C:extracellular region"/>
    <property type="evidence" value="ECO:0007669"/>
    <property type="project" value="TreeGrafter"/>
</dbReference>
<dbReference type="Gene3D" id="3.40.390.10">
    <property type="entry name" value="Collagenase (Catalytic Domain)"/>
    <property type="match status" value="1"/>
</dbReference>
<dbReference type="InterPro" id="IPR024079">
    <property type="entry name" value="MetalloPept_cat_dom_sf"/>
</dbReference>
<proteinExistence type="predicted"/>
<dbReference type="EMBL" id="AZHF01000002">
    <property type="protein sequence ID" value="OAA79171.1"/>
    <property type="molecule type" value="Genomic_DNA"/>
</dbReference>
<evidence type="ECO:0000313" key="4">
    <source>
        <dbReference type="Proteomes" id="UP000076881"/>
    </source>
</evidence>
<accession>A0A168IEP9</accession>
<feature type="signal peptide" evidence="1">
    <location>
        <begin position="1"/>
        <end position="17"/>
    </location>
</feature>
<sequence>MKTQGLLIALTATGLMASPLATEKGTPTAITGTPTSTPKPEAYNWADGWQASFPIHSSCNSTLRSQLQVALDDAVQLAQHARNHLLRFGSKSEMVQKYFGNGTLAEPIGWYDRIVAADKGAMTFRCDDPDGNCAGLPTWAGHYRGKNATEETVICPLSFEKRRSLSSVCNLGYTVAGSPLNTIWAVDLLHRMFHVPTINENAVDHFADDYNGVLALAKQDPSKSAKDSNALQYFAIDVWAYDIAAPGVGCTGKPAAKPKA</sequence>
<name>A0A168IEP9_CORDF</name>
<evidence type="ECO:0000256" key="1">
    <source>
        <dbReference type="SAM" id="SignalP"/>
    </source>
</evidence>
<organism evidence="3 4">
    <name type="scientific">Akanthomyces lecanii RCEF 1005</name>
    <dbReference type="NCBI Taxonomy" id="1081108"/>
    <lineage>
        <taxon>Eukaryota</taxon>
        <taxon>Fungi</taxon>
        <taxon>Dikarya</taxon>
        <taxon>Ascomycota</taxon>
        <taxon>Pezizomycotina</taxon>
        <taxon>Sordariomycetes</taxon>
        <taxon>Hypocreomycetidae</taxon>
        <taxon>Hypocreales</taxon>
        <taxon>Cordycipitaceae</taxon>
        <taxon>Akanthomyces</taxon>
        <taxon>Cordyceps confragosa</taxon>
    </lineage>
</organism>
<dbReference type="STRING" id="1081108.A0A168IEP9"/>
<feature type="chain" id="PRO_5007897836" evidence="1">
    <location>
        <begin position="18"/>
        <end position="260"/>
    </location>
</feature>
<dbReference type="PANTHER" id="PTHR39399">
    <property type="entry name" value="PROTEIN ZPS1"/>
    <property type="match status" value="1"/>
</dbReference>
<feature type="domain" description="Putative peptidase" evidence="2">
    <location>
        <begin position="10"/>
        <end position="253"/>
    </location>
</feature>
<dbReference type="GO" id="GO:0008270">
    <property type="term" value="F:zinc ion binding"/>
    <property type="evidence" value="ECO:0007669"/>
    <property type="project" value="TreeGrafter"/>
</dbReference>
<dbReference type="PANTHER" id="PTHR39399:SF1">
    <property type="entry name" value="PROTEIN ZPS1"/>
    <property type="match status" value="1"/>
</dbReference>
<keyword evidence="1" id="KW-0732">Signal</keyword>
<protein>
    <submittedName>
        <fullName evidence="3">Major allergen Asp F2</fullName>
    </submittedName>
</protein>